<evidence type="ECO:0000313" key="3">
    <source>
        <dbReference type="Proteomes" id="UP000268014"/>
    </source>
</evidence>
<feature type="region of interest" description="Disordered" evidence="1">
    <location>
        <begin position="54"/>
        <end position="73"/>
    </location>
</feature>
<evidence type="ECO:0000313" key="2">
    <source>
        <dbReference type="EMBL" id="VDO58553.1"/>
    </source>
</evidence>
<evidence type="ECO:0000313" key="4">
    <source>
        <dbReference type="WBParaSite" id="HPLM_0001602001-mRNA-1"/>
    </source>
</evidence>
<dbReference type="Proteomes" id="UP000268014">
    <property type="component" value="Unassembled WGS sequence"/>
</dbReference>
<dbReference type="WBParaSite" id="HPLM_0001602001-mRNA-1">
    <property type="protein sequence ID" value="HPLM_0001602001-mRNA-1"/>
    <property type="gene ID" value="HPLM_0001602001"/>
</dbReference>
<proteinExistence type="predicted"/>
<reference evidence="2 3" key="2">
    <citation type="submission" date="2018-11" db="EMBL/GenBank/DDBJ databases">
        <authorList>
            <consortium name="Pathogen Informatics"/>
        </authorList>
    </citation>
    <scope>NUCLEOTIDE SEQUENCE [LARGE SCALE GENOMIC DNA]</scope>
    <source>
        <strain evidence="2 3">MHpl1</strain>
    </source>
</reference>
<protein>
    <submittedName>
        <fullName evidence="4">TonB_C domain-containing protein</fullName>
    </submittedName>
</protein>
<organism evidence="4">
    <name type="scientific">Haemonchus placei</name>
    <name type="common">Barber's pole worm</name>
    <dbReference type="NCBI Taxonomy" id="6290"/>
    <lineage>
        <taxon>Eukaryota</taxon>
        <taxon>Metazoa</taxon>
        <taxon>Ecdysozoa</taxon>
        <taxon>Nematoda</taxon>
        <taxon>Chromadorea</taxon>
        <taxon>Rhabditida</taxon>
        <taxon>Rhabditina</taxon>
        <taxon>Rhabditomorpha</taxon>
        <taxon>Strongyloidea</taxon>
        <taxon>Trichostrongylidae</taxon>
        <taxon>Haemonchus</taxon>
    </lineage>
</organism>
<name>A0A0N4WWA1_HAEPC</name>
<dbReference type="EMBL" id="UZAF01019227">
    <property type="protein sequence ID" value="VDO58553.1"/>
    <property type="molecule type" value="Genomic_DNA"/>
</dbReference>
<gene>
    <name evidence="2" type="ORF">HPLM_LOCUS16012</name>
</gene>
<sequence length="73" mass="8115">MVLKGIVYSERYTVSVRINILDGQYHAADAVVLKSLEDSWTDGQTNQPSVCLFVCPSDGRPPPERSERDGYIA</sequence>
<reference evidence="4" key="1">
    <citation type="submission" date="2017-02" db="UniProtKB">
        <authorList>
            <consortium name="WormBaseParasite"/>
        </authorList>
    </citation>
    <scope>IDENTIFICATION</scope>
</reference>
<accession>A0A0N4WWA1</accession>
<feature type="compositionally biased region" description="Basic and acidic residues" evidence="1">
    <location>
        <begin position="61"/>
        <end position="73"/>
    </location>
</feature>
<evidence type="ECO:0000256" key="1">
    <source>
        <dbReference type="SAM" id="MobiDB-lite"/>
    </source>
</evidence>
<keyword evidence="3" id="KW-1185">Reference proteome</keyword>
<dbReference type="AlphaFoldDB" id="A0A0N4WWA1"/>